<evidence type="ECO:0000256" key="6">
    <source>
        <dbReference type="ARBA" id="ARBA00022759"/>
    </source>
</evidence>
<dbReference type="GO" id="GO:0043137">
    <property type="term" value="P:DNA replication, removal of RNA primer"/>
    <property type="evidence" value="ECO:0007669"/>
    <property type="project" value="TreeGrafter"/>
</dbReference>
<dbReference type="AlphaFoldDB" id="A0AAV7RE19"/>
<dbReference type="PROSITE" id="PS50879">
    <property type="entry name" value="RNASE_H_1"/>
    <property type="match status" value="1"/>
</dbReference>
<keyword evidence="10" id="KW-1185">Reference proteome</keyword>
<comment type="catalytic activity">
    <reaction evidence="1">
        <text>Endonucleolytic cleavage to 5'-phosphomonoester.</text>
        <dbReference type="EC" id="3.1.26.4"/>
    </reaction>
</comment>
<proteinExistence type="inferred from homology"/>
<dbReference type="EMBL" id="JANPWB010000009">
    <property type="protein sequence ID" value="KAJ1150082.1"/>
    <property type="molecule type" value="Genomic_DNA"/>
</dbReference>
<dbReference type="InterPro" id="IPR050092">
    <property type="entry name" value="RNase_H"/>
</dbReference>
<dbReference type="PANTHER" id="PTHR10642:SF26">
    <property type="entry name" value="RIBONUCLEASE H1"/>
    <property type="match status" value="1"/>
</dbReference>
<dbReference type="GO" id="GO:0003676">
    <property type="term" value="F:nucleic acid binding"/>
    <property type="evidence" value="ECO:0007669"/>
    <property type="project" value="InterPro"/>
</dbReference>
<protein>
    <recommendedName>
        <fullName evidence="3">ribonuclease H</fullName>
        <ecNumber evidence="3">3.1.26.4</ecNumber>
    </recommendedName>
</protein>
<reference evidence="9" key="1">
    <citation type="journal article" date="2022" name="bioRxiv">
        <title>Sequencing and chromosome-scale assembly of the giantPleurodeles waltlgenome.</title>
        <authorList>
            <person name="Brown T."/>
            <person name="Elewa A."/>
            <person name="Iarovenko S."/>
            <person name="Subramanian E."/>
            <person name="Araus A.J."/>
            <person name="Petzold A."/>
            <person name="Susuki M."/>
            <person name="Suzuki K.-i.T."/>
            <person name="Hayashi T."/>
            <person name="Toyoda A."/>
            <person name="Oliveira C."/>
            <person name="Osipova E."/>
            <person name="Leigh N.D."/>
            <person name="Simon A."/>
            <person name="Yun M.H."/>
        </authorList>
    </citation>
    <scope>NUCLEOTIDE SEQUENCE</scope>
    <source>
        <strain evidence="9">20211129_DDA</strain>
        <tissue evidence="9">Liver</tissue>
    </source>
</reference>
<dbReference type="InterPro" id="IPR002156">
    <property type="entry name" value="RNaseH_domain"/>
</dbReference>
<keyword evidence="6" id="KW-0255">Endonuclease</keyword>
<comment type="caution">
    <text evidence="9">The sequence shown here is derived from an EMBL/GenBank/DDBJ whole genome shotgun (WGS) entry which is preliminary data.</text>
</comment>
<name>A0AAV7RE19_PLEWA</name>
<dbReference type="Proteomes" id="UP001066276">
    <property type="component" value="Chromosome 5"/>
</dbReference>
<dbReference type="EC" id="3.1.26.4" evidence="3"/>
<dbReference type="Pfam" id="PF00075">
    <property type="entry name" value="RNase_H"/>
    <property type="match status" value="1"/>
</dbReference>
<evidence type="ECO:0000256" key="4">
    <source>
        <dbReference type="ARBA" id="ARBA00022722"/>
    </source>
</evidence>
<feature type="domain" description="RNase H type-1" evidence="8">
    <location>
        <begin position="57"/>
        <end position="138"/>
    </location>
</feature>
<dbReference type="InterPro" id="IPR012337">
    <property type="entry name" value="RNaseH-like_sf"/>
</dbReference>
<comment type="similarity">
    <text evidence="2">Belongs to the RNase H family.</text>
</comment>
<dbReference type="GO" id="GO:0004523">
    <property type="term" value="F:RNA-DNA hybrid ribonuclease activity"/>
    <property type="evidence" value="ECO:0007669"/>
    <property type="project" value="UniProtKB-EC"/>
</dbReference>
<dbReference type="InterPro" id="IPR036397">
    <property type="entry name" value="RNaseH_sf"/>
</dbReference>
<evidence type="ECO:0000259" key="8">
    <source>
        <dbReference type="PROSITE" id="PS50879"/>
    </source>
</evidence>
<evidence type="ECO:0000256" key="1">
    <source>
        <dbReference type="ARBA" id="ARBA00000077"/>
    </source>
</evidence>
<dbReference type="CDD" id="cd09280">
    <property type="entry name" value="RNase_HI_eukaryote_like"/>
    <property type="match status" value="1"/>
</dbReference>
<accession>A0AAV7RE19</accession>
<gene>
    <name evidence="9" type="ORF">NDU88_002880</name>
</gene>
<evidence type="ECO:0000256" key="2">
    <source>
        <dbReference type="ARBA" id="ARBA00005300"/>
    </source>
</evidence>
<evidence type="ECO:0000256" key="3">
    <source>
        <dbReference type="ARBA" id="ARBA00012180"/>
    </source>
</evidence>
<keyword evidence="7" id="KW-0378">Hydrolase</keyword>
<sequence>MEKDTCIAYGHSTATYRTSLQALMTWSSSGYKRSYYEDSYSSEEYYSKPAKYSRVYNPEPAVVYTDGCCASNGRSGARAGIGVYWGENHPLNVSERLSGRQTNQRAEIQAACTAVAQARSQNIKKLDVCTDSKFTINV</sequence>
<dbReference type="PANTHER" id="PTHR10642">
    <property type="entry name" value="RIBONUCLEASE H1"/>
    <property type="match status" value="1"/>
</dbReference>
<evidence type="ECO:0000256" key="5">
    <source>
        <dbReference type="ARBA" id="ARBA00022723"/>
    </source>
</evidence>
<keyword evidence="5" id="KW-0479">Metal-binding</keyword>
<evidence type="ECO:0000313" key="9">
    <source>
        <dbReference type="EMBL" id="KAJ1150082.1"/>
    </source>
</evidence>
<evidence type="ECO:0000313" key="10">
    <source>
        <dbReference type="Proteomes" id="UP001066276"/>
    </source>
</evidence>
<evidence type="ECO:0000256" key="7">
    <source>
        <dbReference type="ARBA" id="ARBA00022801"/>
    </source>
</evidence>
<keyword evidence="4" id="KW-0540">Nuclease</keyword>
<dbReference type="Gene3D" id="3.30.420.10">
    <property type="entry name" value="Ribonuclease H-like superfamily/Ribonuclease H"/>
    <property type="match status" value="1"/>
</dbReference>
<dbReference type="GO" id="GO:0046872">
    <property type="term" value="F:metal ion binding"/>
    <property type="evidence" value="ECO:0007669"/>
    <property type="project" value="UniProtKB-KW"/>
</dbReference>
<dbReference type="SUPFAM" id="SSF53098">
    <property type="entry name" value="Ribonuclease H-like"/>
    <property type="match status" value="1"/>
</dbReference>
<organism evidence="9 10">
    <name type="scientific">Pleurodeles waltl</name>
    <name type="common">Iberian ribbed newt</name>
    <dbReference type="NCBI Taxonomy" id="8319"/>
    <lineage>
        <taxon>Eukaryota</taxon>
        <taxon>Metazoa</taxon>
        <taxon>Chordata</taxon>
        <taxon>Craniata</taxon>
        <taxon>Vertebrata</taxon>
        <taxon>Euteleostomi</taxon>
        <taxon>Amphibia</taxon>
        <taxon>Batrachia</taxon>
        <taxon>Caudata</taxon>
        <taxon>Salamandroidea</taxon>
        <taxon>Salamandridae</taxon>
        <taxon>Pleurodelinae</taxon>
        <taxon>Pleurodeles</taxon>
    </lineage>
</organism>